<keyword evidence="4" id="KW-1185">Reference proteome</keyword>
<evidence type="ECO:0000256" key="1">
    <source>
        <dbReference type="ARBA" id="ARBA00004173"/>
    </source>
</evidence>
<comment type="caution">
    <text evidence="3">The sequence shown here is derived from an EMBL/GenBank/DDBJ whole genome shotgun (WGS) entry which is preliminary data.</text>
</comment>
<dbReference type="InterPro" id="IPR018828">
    <property type="entry name" value="RRG7"/>
</dbReference>
<dbReference type="AlphaFoldDB" id="A0A2R6NT72"/>
<protein>
    <submittedName>
        <fullName evidence="3">Uncharacterized protein</fullName>
    </submittedName>
</protein>
<evidence type="ECO:0000313" key="3">
    <source>
        <dbReference type="EMBL" id="PSR76195.1"/>
    </source>
</evidence>
<sequence>MSLIRVGGKDDGGIDLQGWWWLPISQAGQDSSHSPSRYMRMRVLAQCKAEKKKIGPKYVREMEGVLHRHATSMQHIANHPTEAMQAGPIVGLLLSSSPFSKSATLRAHSSPLPLCLLYVPEISSNLTLDDGVNPADNEPPDDALGSIVFNPALGGARGILQGEIEARWEYPPVQGCIGRPGLWWQGKQVPSWTPDTYNPDLSISPIPNNH</sequence>
<dbReference type="OrthoDB" id="20734at2759"/>
<evidence type="ECO:0000256" key="2">
    <source>
        <dbReference type="ARBA" id="ARBA00023128"/>
    </source>
</evidence>
<organism evidence="3 4">
    <name type="scientific">Hermanssonia centrifuga</name>
    <dbReference type="NCBI Taxonomy" id="98765"/>
    <lineage>
        <taxon>Eukaryota</taxon>
        <taxon>Fungi</taxon>
        <taxon>Dikarya</taxon>
        <taxon>Basidiomycota</taxon>
        <taxon>Agaricomycotina</taxon>
        <taxon>Agaricomycetes</taxon>
        <taxon>Polyporales</taxon>
        <taxon>Meruliaceae</taxon>
        <taxon>Hermanssonia</taxon>
    </lineage>
</organism>
<comment type="subcellular location">
    <subcellularLocation>
        <location evidence="1">Mitochondrion</location>
    </subcellularLocation>
</comment>
<dbReference type="EMBL" id="MLYV02000859">
    <property type="protein sequence ID" value="PSR76195.1"/>
    <property type="molecule type" value="Genomic_DNA"/>
</dbReference>
<dbReference type="PANTHER" id="PTHR28133:SF1">
    <property type="entry name" value="REQUIRED FOR RESPIRATORY GROWTH PROTEIN 7, MITOCHONDRIAL"/>
    <property type="match status" value="1"/>
</dbReference>
<dbReference type="Proteomes" id="UP000186601">
    <property type="component" value="Unassembled WGS sequence"/>
</dbReference>
<accession>A0A2R6NT72</accession>
<gene>
    <name evidence="3" type="ORF">PHLCEN_2v8618</name>
</gene>
<name>A0A2R6NT72_9APHY</name>
<dbReference type="GO" id="GO:0005739">
    <property type="term" value="C:mitochondrion"/>
    <property type="evidence" value="ECO:0007669"/>
    <property type="project" value="UniProtKB-SubCell"/>
</dbReference>
<keyword evidence="2" id="KW-0496">Mitochondrion</keyword>
<evidence type="ECO:0000313" key="4">
    <source>
        <dbReference type="Proteomes" id="UP000186601"/>
    </source>
</evidence>
<dbReference type="PANTHER" id="PTHR28133">
    <property type="entry name" value="REQUIRED FOR RESPIRATORY GROWTH PROTEIN 7, MITOCHONDRIAL"/>
    <property type="match status" value="1"/>
</dbReference>
<dbReference type="Pfam" id="PF10356">
    <property type="entry name" value="RRG7"/>
    <property type="match status" value="1"/>
</dbReference>
<reference evidence="3 4" key="1">
    <citation type="submission" date="2018-02" db="EMBL/GenBank/DDBJ databases">
        <title>Genome sequence of the basidiomycete white-rot fungus Phlebia centrifuga.</title>
        <authorList>
            <person name="Granchi Z."/>
            <person name="Peng M."/>
            <person name="de Vries R.P."/>
            <person name="Hilden K."/>
            <person name="Makela M.R."/>
            <person name="Grigoriev I."/>
            <person name="Riley R."/>
        </authorList>
    </citation>
    <scope>NUCLEOTIDE SEQUENCE [LARGE SCALE GENOMIC DNA]</scope>
    <source>
        <strain evidence="3 4">FBCC195</strain>
    </source>
</reference>
<proteinExistence type="predicted"/>